<reference evidence="1 2" key="1">
    <citation type="submission" date="2024-06" db="EMBL/GenBank/DDBJ databases">
        <title>The Natural Products Discovery Center: Release of the First 8490 Sequenced Strains for Exploring Actinobacteria Biosynthetic Diversity.</title>
        <authorList>
            <person name="Kalkreuter E."/>
            <person name="Kautsar S.A."/>
            <person name="Yang D."/>
            <person name="Bader C.D."/>
            <person name="Teijaro C.N."/>
            <person name="Fluegel L."/>
            <person name="Davis C.M."/>
            <person name="Simpson J.R."/>
            <person name="Lauterbach L."/>
            <person name="Steele A.D."/>
            <person name="Gui C."/>
            <person name="Meng S."/>
            <person name="Li G."/>
            <person name="Viehrig K."/>
            <person name="Ye F."/>
            <person name="Su P."/>
            <person name="Kiefer A.F."/>
            <person name="Nichols A."/>
            <person name="Cepeda A.J."/>
            <person name="Yan W."/>
            <person name="Fan B."/>
            <person name="Jiang Y."/>
            <person name="Adhikari A."/>
            <person name="Zheng C.-J."/>
            <person name="Schuster L."/>
            <person name="Cowan T.M."/>
            <person name="Smanski M.J."/>
            <person name="Chevrette M.G."/>
            <person name="De Carvalho L.P.S."/>
            <person name="Shen B."/>
        </authorList>
    </citation>
    <scope>NUCLEOTIDE SEQUENCE [LARGE SCALE GENOMIC DNA]</scope>
    <source>
        <strain evidence="1 2">NPDC052347</strain>
    </source>
</reference>
<name>A0ABV3K797_STRON</name>
<protein>
    <submittedName>
        <fullName evidence="1">TIGR04222 domain-containing membrane protein</fullName>
    </submittedName>
</protein>
<proteinExistence type="predicted"/>
<accession>A0ABV3K797</accession>
<dbReference type="NCBIfam" id="TIGR04222">
    <property type="entry name" value="near_uncomplex"/>
    <property type="match status" value="1"/>
</dbReference>
<sequence>MWVVLLLAAWAAVLPSCGRLCRAAAAAAAITGTTAGDRAPAPPLTLYETAYLAGGPQRVTDLLLTAMSRRRRLLLAHTGWATVIDPDGQDDLDDLERSLIRAIGPDGQSPVSRVRAEHRRTAAMTALADRLTAAGLAVPAQHRREQAAAVGQMRGACALVLATGAAAVLTLPPGEARGQAAGWFALPLVLTAGCLALALFDAPPHTRWASPAGQRLLAEAATRPRTTDAEQDVLILLAIRGHRAVADPGLRAALATRPHRQRI</sequence>
<keyword evidence="2" id="KW-1185">Reference proteome</keyword>
<dbReference type="RefSeq" id="WP_109279129.1">
    <property type="nucleotide sequence ID" value="NZ_JBFAUK010000047.1"/>
</dbReference>
<comment type="caution">
    <text evidence="1">The sequence shown here is derived from an EMBL/GenBank/DDBJ whole genome shotgun (WGS) entry which is preliminary data.</text>
</comment>
<dbReference type="EMBL" id="JBFAUK010000047">
    <property type="protein sequence ID" value="MEV5511014.1"/>
    <property type="molecule type" value="Genomic_DNA"/>
</dbReference>
<gene>
    <name evidence="1" type="ORF">AB0L16_32140</name>
</gene>
<dbReference type="InterPro" id="IPR026467">
    <property type="entry name" value="Ser/Gly_Cys_C_dom"/>
</dbReference>
<dbReference type="Proteomes" id="UP001552594">
    <property type="component" value="Unassembled WGS sequence"/>
</dbReference>
<organism evidence="1 2">
    <name type="scientific">Streptomyces orinoci</name>
    <name type="common">Streptoverticillium orinoci</name>
    <dbReference type="NCBI Taxonomy" id="67339"/>
    <lineage>
        <taxon>Bacteria</taxon>
        <taxon>Bacillati</taxon>
        <taxon>Actinomycetota</taxon>
        <taxon>Actinomycetes</taxon>
        <taxon>Kitasatosporales</taxon>
        <taxon>Streptomycetaceae</taxon>
        <taxon>Streptomyces</taxon>
    </lineage>
</organism>
<evidence type="ECO:0000313" key="2">
    <source>
        <dbReference type="Proteomes" id="UP001552594"/>
    </source>
</evidence>
<evidence type="ECO:0000313" key="1">
    <source>
        <dbReference type="EMBL" id="MEV5511014.1"/>
    </source>
</evidence>